<gene>
    <name evidence="2" type="ORF">OCBIM_22037735mg</name>
</gene>
<reference evidence="2" key="1">
    <citation type="submission" date="2015-07" db="EMBL/GenBank/DDBJ databases">
        <title>MeaNS - Measles Nucleotide Surveillance Program.</title>
        <authorList>
            <person name="Tran T."/>
            <person name="Druce J."/>
        </authorList>
    </citation>
    <scope>NUCLEOTIDE SEQUENCE</scope>
    <source>
        <strain evidence="2">UCB-OBI-ISO-001</strain>
        <tissue evidence="2">Gonad</tissue>
    </source>
</reference>
<evidence type="ECO:0000256" key="1">
    <source>
        <dbReference type="SAM" id="MobiDB-lite"/>
    </source>
</evidence>
<proteinExistence type="predicted"/>
<sequence length="53" mass="6012">MRKKHTHTRQASTESKCFGQSMSTDEYTSAKSHAVGLKLQRNVLNTQNSRLMS</sequence>
<accession>A0A0L8G932</accession>
<evidence type="ECO:0000313" key="2">
    <source>
        <dbReference type="EMBL" id="KOF73546.1"/>
    </source>
</evidence>
<feature type="region of interest" description="Disordered" evidence="1">
    <location>
        <begin position="1"/>
        <end position="22"/>
    </location>
</feature>
<dbReference type="AlphaFoldDB" id="A0A0L8G932"/>
<organism evidence="2">
    <name type="scientific">Octopus bimaculoides</name>
    <name type="common">California two-spotted octopus</name>
    <dbReference type="NCBI Taxonomy" id="37653"/>
    <lineage>
        <taxon>Eukaryota</taxon>
        <taxon>Metazoa</taxon>
        <taxon>Spiralia</taxon>
        <taxon>Lophotrochozoa</taxon>
        <taxon>Mollusca</taxon>
        <taxon>Cephalopoda</taxon>
        <taxon>Coleoidea</taxon>
        <taxon>Octopodiformes</taxon>
        <taxon>Octopoda</taxon>
        <taxon>Incirrata</taxon>
        <taxon>Octopodidae</taxon>
        <taxon>Octopus</taxon>
    </lineage>
</organism>
<protein>
    <submittedName>
        <fullName evidence="2">Uncharacterized protein</fullName>
    </submittedName>
</protein>
<name>A0A0L8G932_OCTBM</name>
<feature type="compositionally biased region" description="Polar residues" evidence="1">
    <location>
        <begin position="9"/>
        <end position="22"/>
    </location>
</feature>
<dbReference type="EMBL" id="KQ423122">
    <property type="protein sequence ID" value="KOF73546.1"/>
    <property type="molecule type" value="Genomic_DNA"/>
</dbReference>